<gene>
    <name evidence="4" type="ORF">K435DRAFT_941488</name>
</gene>
<dbReference type="AlphaFoldDB" id="A0A4S8KVU6"/>
<name>A0A4S8KVU6_DENBC</name>
<feature type="transmembrane region" description="Helical" evidence="3">
    <location>
        <begin position="195"/>
        <end position="215"/>
    </location>
</feature>
<dbReference type="InterPro" id="IPR050327">
    <property type="entry name" value="Proton-linked_MCT"/>
</dbReference>
<evidence type="ECO:0000256" key="3">
    <source>
        <dbReference type="SAM" id="Phobius"/>
    </source>
</evidence>
<feature type="transmembrane region" description="Helical" evidence="3">
    <location>
        <begin position="327"/>
        <end position="352"/>
    </location>
</feature>
<proteinExistence type="inferred from homology"/>
<sequence>MSPGSPHPDSSPSTSTYALQVQDSNPDICPEGTLHGWLSVLGGFCLSLATLGFLVSWGTFQAYYEETLLSTSTSSQIAWIGSLQNSLIFLPGIVSGKLFDAGHFHKCLIASSIIYITAGFLIAECTKYWHFILCQGLALGISTGIVYVPCVALVSQWFERKRPLAISLLSLGISIGGIIYPLIFRSLINKIGFAWTIRVIAFINLCMFAIGNTMVTRMKPSEETKHWIDFKIFAFLPYTIYVLATFTAFLGIYTVLTFVSVRAASIGFSQGLSFDLVAISNALTAVGRLTGGMCATKYGALNVIIIFTAVTAVVTFIWPFVDKHGGYLAVICFYGLSSGAFVGLCMVPVAALGRLSDFGRRAGMQMTIMALGALIGPPISGAILNSHGFQPVGIYAGELVAKKSNKFFTQRLYRECHCSFSLLDDFGKVYCIENTMEREDVIFS</sequence>
<dbReference type="InterPro" id="IPR036259">
    <property type="entry name" value="MFS_trans_sf"/>
</dbReference>
<reference evidence="4 5" key="1">
    <citation type="journal article" date="2019" name="Nat. Ecol. Evol.">
        <title>Megaphylogeny resolves global patterns of mushroom evolution.</title>
        <authorList>
            <person name="Varga T."/>
            <person name="Krizsan K."/>
            <person name="Foldi C."/>
            <person name="Dima B."/>
            <person name="Sanchez-Garcia M."/>
            <person name="Sanchez-Ramirez S."/>
            <person name="Szollosi G.J."/>
            <person name="Szarkandi J.G."/>
            <person name="Papp V."/>
            <person name="Albert L."/>
            <person name="Andreopoulos W."/>
            <person name="Angelini C."/>
            <person name="Antonin V."/>
            <person name="Barry K.W."/>
            <person name="Bougher N.L."/>
            <person name="Buchanan P."/>
            <person name="Buyck B."/>
            <person name="Bense V."/>
            <person name="Catcheside P."/>
            <person name="Chovatia M."/>
            <person name="Cooper J."/>
            <person name="Damon W."/>
            <person name="Desjardin D."/>
            <person name="Finy P."/>
            <person name="Geml J."/>
            <person name="Haridas S."/>
            <person name="Hughes K."/>
            <person name="Justo A."/>
            <person name="Karasinski D."/>
            <person name="Kautmanova I."/>
            <person name="Kiss B."/>
            <person name="Kocsube S."/>
            <person name="Kotiranta H."/>
            <person name="LaButti K.M."/>
            <person name="Lechner B.E."/>
            <person name="Liimatainen K."/>
            <person name="Lipzen A."/>
            <person name="Lukacs Z."/>
            <person name="Mihaltcheva S."/>
            <person name="Morgado L.N."/>
            <person name="Niskanen T."/>
            <person name="Noordeloos M.E."/>
            <person name="Ohm R.A."/>
            <person name="Ortiz-Santana B."/>
            <person name="Ovrebo C."/>
            <person name="Racz N."/>
            <person name="Riley R."/>
            <person name="Savchenko A."/>
            <person name="Shiryaev A."/>
            <person name="Soop K."/>
            <person name="Spirin V."/>
            <person name="Szebenyi C."/>
            <person name="Tomsovsky M."/>
            <person name="Tulloss R.E."/>
            <person name="Uehling J."/>
            <person name="Grigoriev I.V."/>
            <person name="Vagvolgyi C."/>
            <person name="Papp T."/>
            <person name="Martin F.M."/>
            <person name="Miettinen O."/>
            <person name="Hibbett D.S."/>
            <person name="Nagy L.G."/>
        </authorList>
    </citation>
    <scope>NUCLEOTIDE SEQUENCE [LARGE SCALE GENOMIC DNA]</scope>
    <source>
        <strain evidence="4 5">CBS 962.96</strain>
    </source>
</reference>
<feature type="transmembrane region" description="Helical" evidence="3">
    <location>
        <begin position="77"/>
        <end position="95"/>
    </location>
</feature>
<feature type="transmembrane region" description="Helical" evidence="3">
    <location>
        <begin position="298"/>
        <end position="321"/>
    </location>
</feature>
<dbReference type="Pfam" id="PF07690">
    <property type="entry name" value="MFS_1"/>
    <property type="match status" value="1"/>
</dbReference>
<evidence type="ECO:0000313" key="4">
    <source>
        <dbReference type="EMBL" id="THU80057.1"/>
    </source>
</evidence>
<evidence type="ECO:0000256" key="2">
    <source>
        <dbReference type="ARBA" id="ARBA00006727"/>
    </source>
</evidence>
<protein>
    <submittedName>
        <fullName evidence="4">MFS general substrate transporter</fullName>
    </submittedName>
</protein>
<dbReference type="InterPro" id="IPR011701">
    <property type="entry name" value="MFS"/>
</dbReference>
<evidence type="ECO:0000313" key="5">
    <source>
        <dbReference type="Proteomes" id="UP000297245"/>
    </source>
</evidence>
<accession>A0A4S8KVU6</accession>
<comment type="similarity">
    <text evidence="2">Belongs to the major facilitator superfamily. Monocarboxylate porter (TC 2.A.1.13) family.</text>
</comment>
<dbReference type="GO" id="GO:0022857">
    <property type="term" value="F:transmembrane transporter activity"/>
    <property type="evidence" value="ECO:0007669"/>
    <property type="project" value="InterPro"/>
</dbReference>
<feature type="transmembrane region" description="Helical" evidence="3">
    <location>
        <begin position="129"/>
        <end position="152"/>
    </location>
</feature>
<dbReference type="Proteomes" id="UP000297245">
    <property type="component" value="Unassembled WGS sequence"/>
</dbReference>
<dbReference type="OrthoDB" id="6509908at2759"/>
<dbReference type="Gene3D" id="1.20.1250.20">
    <property type="entry name" value="MFS general substrate transporter like domains"/>
    <property type="match status" value="1"/>
</dbReference>
<evidence type="ECO:0000256" key="1">
    <source>
        <dbReference type="ARBA" id="ARBA00004141"/>
    </source>
</evidence>
<dbReference type="PANTHER" id="PTHR11360:SF234">
    <property type="entry name" value="MFS-TYPE TRANSPORTER DBAD-RELATED"/>
    <property type="match status" value="1"/>
</dbReference>
<comment type="subcellular location">
    <subcellularLocation>
        <location evidence="1">Membrane</location>
        <topology evidence="1">Multi-pass membrane protein</topology>
    </subcellularLocation>
</comment>
<organism evidence="4 5">
    <name type="scientific">Dendrothele bispora (strain CBS 962.96)</name>
    <dbReference type="NCBI Taxonomy" id="1314807"/>
    <lineage>
        <taxon>Eukaryota</taxon>
        <taxon>Fungi</taxon>
        <taxon>Dikarya</taxon>
        <taxon>Basidiomycota</taxon>
        <taxon>Agaricomycotina</taxon>
        <taxon>Agaricomycetes</taxon>
        <taxon>Agaricomycetidae</taxon>
        <taxon>Agaricales</taxon>
        <taxon>Agaricales incertae sedis</taxon>
        <taxon>Dendrothele</taxon>
    </lineage>
</organism>
<feature type="transmembrane region" description="Helical" evidence="3">
    <location>
        <begin position="164"/>
        <end position="183"/>
    </location>
</feature>
<dbReference type="SUPFAM" id="SSF103473">
    <property type="entry name" value="MFS general substrate transporter"/>
    <property type="match status" value="1"/>
</dbReference>
<dbReference type="GO" id="GO:0016020">
    <property type="term" value="C:membrane"/>
    <property type="evidence" value="ECO:0007669"/>
    <property type="project" value="UniProtKB-SubCell"/>
</dbReference>
<keyword evidence="3" id="KW-0812">Transmembrane</keyword>
<dbReference type="EMBL" id="ML179944">
    <property type="protein sequence ID" value="THU80057.1"/>
    <property type="molecule type" value="Genomic_DNA"/>
</dbReference>
<dbReference type="PANTHER" id="PTHR11360">
    <property type="entry name" value="MONOCARBOXYLATE TRANSPORTER"/>
    <property type="match status" value="1"/>
</dbReference>
<keyword evidence="3" id="KW-0472">Membrane</keyword>
<feature type="transmembrane region" description="Helical" evidence="3">
    <location>
        <begin position="107"/>
        <end position="123"/>
    </location>
</feature>
<keyword evidence="3" id="KW-1133">Transmembrane helix</keyword>
<feature type="transmembrane region" description="Helical" evidence="3">
    <location>
        <begin position="235"/>
        <end position="256"/>
    </location>
</feature>
<keyword evidence="5" id="KW-1185">Reference proteome</keyword>
<feature type="transmembrane region" description="Helical" evidence="3">
    <location>
        <begin position="37"/>
        <end position="57"/>
    </location>
</feature>